<comment type="caution">
    <text evidence="2">The sequence shown here is derived from an EMBL/GenBank/DDBJ whole genome shotgun (WGS) entry which is preliminary data.</text>
</comment>
<dbReference type="AlphaFoldDB" id="A0A918JQI8"/>
<dbReference type="SUPFAM" id="SSF52540">
    <property type="entry name" value="P-loop containing nucleoside triphosphate hydrolases"/>
    <property type="match status" value="1"/>
</dbReference>
<dbReference type="PANTHER" id="PTHR40396">
    <property type="entry name" value="ATPASE-LIKE PROTEIN"/>
    <property type="match status" value="1"/>
</dbReference>
<reference evidence="2" key="1">
    <citation type="journal article" date="2014" name="Int. J. Syst. Evol. Microbiol.">
        <title>Complete genome sequence of Corynebacterium casei LMG S-19264T (=DSM 44701T), isolated from a smear-ripened cheese.</title>
        <authorList>
            <consortium name="US DOE Joint Genome Institute (JGI-PGF)"/>
            <person name="Walter F."/>
            <person name="Albersmeier A."/>
            <person name="Kalinowski J."/>
            <person name="Ruckert C."/>
        </authorList>
    </citation>
    <scope>NUCLEOTIDE SEQUENCE</scope>
    <source>
        <strain evidence="2">KCTC 23732</strain>
    </source>
</reference>
<dbReference type="EMBL" id="BMYS01000028">
    <property type="protein sequence ID" value="GGW95972.1"/>
    <property type="molecule type" value="Genomic_DNA"/>
</dbReference>
<evidence type="ECO:0000313" key="3">
    <source>
        <dbReference type="Proteomes" id="UP000608345"/>
    </source>
</evidence>
<reference evidence="2" key="2">
    <citation type="submission" date="2020-09" db="EMBL/GenBank/DDBJ databases">
        <authorList>
            <person name="Sun Q."/>
            <person name="Kim S."/>
        </authorList>
    </citation>
    <scope>NUCLEOTIDE SEQUENCE</scope>
    <source>
        <strain evidence="2">KCTC 23732</strain>
    </source>
</reference>
<name>A0A918JQI8_9BURK</name>
<dbReference type="RefSeq" id="WP_373297825.1">
    <property type="nucleotide sequence ID" value="NZ_BAABFY010000041.1"/>
</dbReference>
<dbReference type="InterPro" id="IPR027417">
    <property type="entry name" value="P-loop_NTPase"/>
</dbReference>
<accession>A0A918JQI8</accession>
<dbReference type="GO" id="GO:0005524">
    <property type="term" value="F:ATP binding"/>
    <property type="evidence" value="ECO:0007669"/>
    <property type="project" value="InterPro"/>
</dbReference>
<sequence length="397" mass="45492">MLRRLRLKNFYSIKEELEVSLLLNAKTPVDFRSMPTLDEKKASKVLAFVGANASGKTNILKSLAFLDWFVGDSFMRLGPDEEIPVSPHFSNPHEPVEMEAEFEIDENIWEYRLVLTKQQVLHESLYRKGYRFVYVFKRDWDEAGQKYQIKLKEEDFDFDKKEAEKVRKNASLIATAAQYNQPLALRFSRLNIETNLTMLGKYNFNASTQLVNAAVLFHQQKEIKDQMSRLLSQWDLGLSGVTIKEHKVTDADGKKETIYLPFGRHRIAGKDYELILLEESGGTKSAFVLLGKVLPILKVGGLAVIDELESDLHPHMLAAILELFFSPITNPYNAQIIFSTHSHEILNMLHKEQIILVEKNKDLNTDAWRLDDIEGVRSDDNFYAKYMAGAYGGVPEI</sequence>
<feature type="domain" description="ATPase AAA-type core" evidence="1">
    <location>
        <begin position="46"/>
        <end position="346"/>
    </location>
</feature>
<dbReference type="PANTHER" id="PTHR40396:SF1">
    <property type="entry name" value="ATPASE AAA-TYPE CORE DOMAIN-CONTAINING PROTEIN"/>
    <property type="match status" value="1"/>
</dbReference>
<dbReference type="InterPro" id="IPR003959">
    <property type="entry name" value="ATPase_AAA_core"/>
</dbReference>
<gene>
    <name evidence="2" type="ORF">GCM10011450_27000</name>
</gene>
<proteinExistence type="predicted"/>
<dbReference type="Proteomes" id="UP000608345">
    <property type="component" value="Unassembled WGS sequence"/>
</dbReference>
<dbReference type="GO" id="GO:0016887">
    <property type="term" value="F:ATP hydrolysis activity"/>
    <property type="evidence" value="ECO:0007669"/>
    <property type="project" value="InterPro"/>
</dbReference>
<evidence type="ECO:0000313" key="2">
    <source>
        <dbReference type="EMBL" id="GGW95972.1"/>
    </source>
</evidence>
<dbReference type="Gene3D" id="3.40.50.300">
    <property type="entry name" value="P-loop containing nucleotide triphosphate hydrolases"/>
    <property type="match status" value="1"/>
</dbReference>
<dbReference type="Pfam" id="PF13304">
    <property type="entry name" value="AAA_21"/>
    <property type="match status" value="1"/>
</dbReference>
<keyword evidence="3" id="KW-1185">Reference proteome</keyword>
<protein>
    <submittedName>
        <fullName evidence="2">Abortive infection protein</fullName>
    </submittedName>
</protein>
<evidence type="ECO:0000259" key="1">
    <source>
        <dbReference type="Pfam" id="PF13304"/>
    </source>
</evidence>
<organism evidence="2 3">
    <name type="scientific">Advenella faeciporci</name>
    <dbReference type="NCBI Taxonomy" id="797535"/>
    <lineage>
        <taxon>Bacteria</taxon>
        <taxon>Pseudomonadati</taxon>
        <taxon>Pseudomonadota</taxon>
        <taxon>Betaproteobacteria</taxon>
        <taxon>Burkholderiales</taxon>
        <taxon>Alcaligenaceae</taxon>
    </lineage>
</organism>